<sequence>MSEIGGALRDFRQMLTWRDVISVLTIALIASITWFSPPASARTDMAHLVLPANGATTSIDLNRFMERLTSDRNVTDPAQLIDIPSSEFEPVASTAGPGYTPRVIWYRLAFSLTTPQGNDISRAFIELGEPYLNEIRLTVIDDETRNVIWKNVVGDRIPNTKDSLISLRHLSEWPDLPSGHYWLMIGVRTNSAHVFHAKLYPEAELVSDTEEHNLVESSFLGVLLIGFGVYLTFGIISRDKSVLWYSGYVLSVFLFNLGTSGYAQLLLKGIWPLASDLITGTGTAFAVGASVAMWTHIVRLDHYNPVLFRVMMAFSIVAMIGSVTAVSDAYIYFTQIFFVPNVILLFTLLMYLIYVSYRERRLASNSFFFIALALPTLAANIHVLTLLGILPITAFTTKVYPLSSSIHLVMVAIAMAYRTQRLTYNWTDAHQTNARADQLAGEQRTFITMLSHEFRTPLAIIQRSAEILGLHLSNEPAPVHSRLATIRGNAGQLSGLVDAFLTKETLDSANFTTSLQPTNIDQLLRDLINRRNREIPDQKVSLKNIDFAIVDIDRILFERAIINLIDNARKYAPDAPVWVACNRSSNGFVYIRVIDAGPGIPIDDLTNVSNAFYRGRDAGVTQGVGLGLHITNRIVQSHNGSMSISVGETSGTTVMIKIPYNREETVKASRQNFFGLAAPHVSRKKPRTQDDNGAPS</sequence>
<dbReference type="InterPro" id="IPR005467">
    <property type="entry name" value="His_kinase_dom"/>
</dbReference>
<organism evidence="7 8">
    <name type="scientific">Thalassospira lohafexi</name>
    <dbReference type="NCBI Taxonomy" id="744227"/>
    <lineage>
        <taxon>Bacteria</taxon>
        <taxon>Pseudomonadati</taxon>
        <taxon>Pseudomonadota</taxon>
        <taxon>Alphaproteobacteria</taxon>
        <taxon>Rhodospirillales</taxon>
        <taxon>Thalassospiraceae</taxon>
        <taxon>Thalassospira</taxon>
    </lineage>
</organism>
<gene>
    <name evidence="7" type="ORF">COO92_20915</name>
</gene>
<evidence type="ECO:0000259" key="6">
    <source>
        <dbReference type="PROSITE" id="PS50109"/>
    </source>
</evidence>
<feature type="transmembrane region" description="Helical" evidence="5">
    <location>
        <begin position="269"/>
        <end position="294"/>
    </location>
</feature>
<dbReference type="RefSeq" id="WP_133125103.1">
    <property type="nucleotide sequence ID" value="NZ_NXGX01000013.1"/>
</dbReference>
<dbReference type="PRINTS" id="PR00344">
    <property type="entry name" value="BCTRLSENSOR"/>
</dbReference>
<name>A0A2N3L0T8_9PROT</name>
<evidence type="ECO:0000313" key="8">
    <source>
        <dbReference type="Proteomes" id="UP000233332"/>
    </source>
</evidence>
<feature type="transmembrane region" description="Helical" evidence="5">
    <location>
        <begin position="218"/>
        <end position="236"/>
    </location>
</feature>
<accession>A0A2N3L0T8</accession>
<dbReference type="SMART" id="SM00387">
    <property type="entry name" value="HATPase_c"/>
    <property type="match status" value="1"/>
</dbReference>
<dbReference type="CDD" id="cd00082">
    <property type="entry name" value="HisKA"/>
    <property type="match status" value="1"/>
</dbReference>
<dbReference type="InterPro" id="IPR003594">
    <property type="entry name" value="HATPase_dom"/>
</dbReference>
<evidence type="ECO:0000256" key="2">
    <source>
        <dbReference type="ARBA" id="ARBA00012438"/>
    </source>
</evidence>
<dbReference type="SMART" id="SM00388">
    <property type="entry name" value="HisKA"/>
    <property type="match status" value="1"/>
</dbReference>
<dbReference type="PANTHER" id="PTHR43547:SF2">
    <property type="entry name" value="HYBRID SIGNAL TRANSDUCTION HISTIDINE KINASE C"/>
    <property type="match status" value="1"/>
</dbReference>
<dbReference type="PROSITE" id="PS50109">
    <property type="entry name" value="HIS_KIN"/>
    <property type="match status" value="1"/>
</dbReference>
<feature type="transmembrane region" description="Helical" evidence="5">
    <location>
        <begin position="243"/>
        <end position="263"/>
    </location>
</feature>
<feature type="transmembrane region" description="Helical" evidence="5">
    <location>
        <begin position="399"/>
        <end position="417"/>
    </location>
</feature>
<dbReference type="InterPro" id="IPR036097">
    <property type="entry name" value="HisK_dim/P_sf"/>
</dbReference>
<evidence type="ECO:0000256" key="1">
    <source>
        <dbReference type="ARBA" id="ARBA00000085"/>
    </source>
</evidence>
<comment type="caution">
    <text evidence="7">The sequence shown here is derived from an EMBL/GenBank/DDBJ whole genome shotgun (WGS) entry which is preliminary data.</text>
</comment>
<dbReference type="EC" id="2.7.13.3" evidence="2"/>
<keyword evidence="5" id="KW-1133">Transmembrane helix</keyword>
<evidence type="ECO:0000256" key="5">
    <source>
        <dbReference type="SAM" id="Phobius"/>
    </source>
</evidence>
<keyword evidence="8" id="KW-1185">Reference proteome</keyword>
<dbReference type="Gene3D" id="1.10.287.130">
    <property type="match status" value="1"/>
</dbReference>
<feature type="region of interest" description="Disordered" evidence="4">
    <location>
        <begin position="677"/>
        <end position="696"/>
    </location>
</feature>
<dbReference type="SUPFAM" id="SSF47384">
    <property type="entry name" value="Homodimeric domain of signal transducing histidine kinase"/>
    <property type="match status" value="1"/>
</dbReference>
<evidence type="ECO:0000313" key="7">
    <source>
        <dbReference type="EMBL" id="PKR56439.1"/>
    </source>
</evidence>
<feature type="transmembrane region" description="Helical" evidence="5">
    <location>
        <begin position="306"/>
        <end position="326"/>
    </location>
</feature>
<evidence type="ECO:0000256" key="4">
    <source>
        <dbReference type="SAM" id="MobiDB-lite"/>
    </source>
</evidence>
<reference evidence="7 8" key="1">
    <citation type="submission" date="2017-09" db="EMBL/GenBank/DDBJ databases">
        <title>Biodiversity and function of Thalassospira species in the particle-attached aromatic-hydrocarbon-degrading consortia from the surface seawater of the China South Sea.</title>
        <authorList>
            <person name="Dong C."/>
            <person name="Lai Q."/>
            <person name="Shao Z."/>
        </authorList>
    </citation>
    <scope>NUCLEOTIDE SEQUENCE [LARGE SCALE GENOMIC DNA]</scope>
    <source>
        <strain evidence="7 8">139Z-12</strain>
    </source>
</reference>
<comment type="catalytic activity">
    <reaction evidence="1">
        <text>ATP + protein L-histidine = ADP + protein N-phospho-L-histidine.</text>
        <dbReference type="EC" id="2.7.13.3"/>
    </reaction>
</comment>
<feature type="domain" description="Histidine kinase" evidence="6">
    <location>
        <begin position="449"/>
        <end position="662"/>
    </location>
</feature>
<dbReference type="Pfam" id="PF02518">
    <property type="entry name" value="HATPase_c"/>
    <property type="match status" value="1"/>
</dbReference>
<dbReference type="Pfam" id="PF00512">
    <property type="entry name" value="HisKA"/>
    <property type="match status" value="1"/>
</dbReference>
<keyword evidence="5" id="KW-0812">Transmembrane</keyword>
<evidence type="ECO:0000256" key="3">
    <source>
        <dbReference type="ARBA" id="ARBA00022553"/>
    </source>
</evidence>
<dbReference type="Gene3D" id="2.60.40.2380">
    <property type="match status" value="1"/>
</dbReference>
<dbReference type="Pfam" id="PF07695">
    <property type="entry name" value="7TMR-DISM_7TM"/>
    <property type="match status" value="1"/>
</dbReference>
<feature type="transmembrane region" description="Helical" evidence="5">
    <location>
        <begin position="367"/>
        <end position="393"/>
    </location>
</feature>
<dbReference type="InterPro" id="IPR004358">
    <property type="entry name" value="Sig_transdc_His_kin-like_C"/>
</dbReference>
<dbReference type="CDD" id="cd00075">
    <property type="entry name" value="HATPase"/>
    <property type="match status" value="1"/>
</dbReference>
<proteinExistence type="predicted"/>
<feature type="transmembrane region" description="Helical" evidence="5">
    <location>
        <begin position="20"/>
        <end position="37"/>
    </location>
</feature>
<feature type="transmembrane region" description="Helical" evidence="5">
    <location>
        <begin position="332"/>
        <end position="355"/>
    </location>
</feature>
<dbReference type="InterPro" id="IPR011623">
    <property type="entry name" value="7TMR_DISM_rcpt_extracell_dom1"/>
</dbReference>
<dbReference type="GO" id="GO:0000155">
    <property type="term" value="F:phosphorelay sensor kinase activity"/>
    <property type="evidence" value="ECO:0007669"/>
    <property type="project" value="InterPro"/>
</dbReference>
<keyword evidence="5" id="KW-0472">Membrane</keyword>
<dbReference type="SUPFAM" id="SSF55874">
    <property type="entry name" value="ATPase domain of HSP90 chaperone/DNA topoisomerase II/histidine kinase"/>
    <property type="match status" value="1"/>
</dbReference>
<dbReference type="PANTHER" id="PTHR43547">
    <property type="entry name" value="TWO-COMPONENT HISTIDINE KINASE"/>
    <property type="match status" value="1"/>
</dbReference>
<dbReference type="InterPro" id="IPR003661">
    <property type="entry name" value="HisK_dim/P_dom"/>
</dbReference>
<dbReference type="InterPro" id="IPR036890">
    <property type="entry name" value="HATPase_C_sf"/>
</dbReference>
<keyword evidence="3" id="KW-0597">Phosphoprotein</keyword>
<dbReference type="EMBL" id="NXGX01000013">
    <property type="protein sequence ID" value="PKR56439.1"/>
    <property type="molecule type" value="Genomic_DNA"/>
</dbReference>
<dbReference type="Gene3D" id="3.30.565.10">
    <property type="entry name" value="Histidine kinase-like ATPase, C-terminal domain"/>
    <property type="match status" value="1"/>
</dbReference>
<dbReference type="Proteomes" id="UP000233332">
    <property type="component" value="Unassembled WGS sequence"/>
</dbReference>
<dbReference type="AlphaFoldDB" id="A0A2N3L0T8"/>
<protein>
    <recommendedName>
        <fullName evidence="2">histidine kinase</fullName>
        <ecNumber evidence="2">2.7.13.3</ecNumber>
    </recommendedName>
</protein>